<feature type="transmembrane region" description="Helical" evidence="1">
    <location>
        <begin position="79"/>
        <end position="98"/>
    </location>
</feature>
<comment type="caution">
    <text evidence="2">The sequence shown here is derived from an EMBL/GenBank/DDBJ whole genome shotgun (WGS) entry which is preliminary data.</text>
</comment>
<dbReference type="AlphaFoldDB" id="A0A5J4T7I4"/>
<protein>
    <submittedName>
        <fullName evidence="2">Uncharacterized protein</fullName>
    </submittedName>
</protein>
<dbReference type="Proteomes" id="UP000324800">
    <property type="component" value="Unassembled WGS sequence"/>
</dbReference>
<keyword evidence="1" id="KW-0472">Membrane</keyword>
<sequence>MLEQPYESIARIVLFVITFTLAGFFASVCDVNQFWLALETTLAKNNNPAVLLQYCRFLGNCGQGVVSLTCIVGNDYPEYYIVLLVLMGVAYALMGWNVDTHHASFAHVN</sequence>
<proteinExistence type="predicted"/>
<feature type="non-terminal residue" evidence="2">
    <location>
        <position position="109"/>
    </location>
</feature>
<evidence type="ECO:0000256" key="1">
    <source>
        <dbReference type="SAM" id="Phobius"/>
    </source>
</evidence>
<feature type="transmembrane region" description="Helical" evidence="1">
    <location>
        <begin position="12"/>
        <end position="35"/>
    </location>
</feature>
<dbReference type="EMBL" id="SNRW01036690">
    <property type="protein sequence ID" value="KAA6354219.1"/>
    <property type="molecule type" value="Genomic_DNA"/>
</dbReference>
<reference evidence="2 3" key="1">
    <citation type="submission" date="2019-03" db="EMBL/GenBank/DDBJ databases">
        <title>Single cell metagenomics reveals metabolic interactions within the superorganism composed of flagellate Streblomastix strix and complex community of Bacteroidetes bacteria on its surface.</title>
        <authorList>
            <person name="Treitli S.C."/>
            <person name="Kolisko M."/>
            <person name="Husnik F."/>
            <person name="Keeling P."/>
            <person name="Hampl V."/>
        </authorList>
    </citation>
    <scope>NUCLEOTIDE SEQUENCE [LARGE SCALE GENOMIC DNA]</scope>
    <source>
        <strain evidence="2">ST1C</strain>
    </source>
</reference>
<evidence type="ECO:0000313" key="2">
    <source>
        <dbReference type="EMBL" id="KAA6354219.1"/>
    </source>
</evidence>
<organism evidence="2 3">
    <name type="scientific">Streblomastix strix</name>
    <dbReference type="NCBI Taxonomy" id="222440"/>
    <lineage>
        <taxon>Eukaryota</taxon>
        <taxon>Metamonada</taxon>
        <taxon>Preaxostyla</taxon>
        <taxon>Oxymonadida</taxon>
        <taxon>Streblomastigidae</taxon>
        <taxon>Streblomastix</taxon>
    </lineage>
</organism>
<gene>
    <name evidence="2" type="ORF">EZS28_050254</name>
</gene>
<keyword evidence="1" id="KW-0812">Transmembrane</keyword>
<evidence type="ECO:0000313" key="3">
    <source>
        <dbReference type="Proteomes" id="UP000324800"/>
    </source>
</evidence>
<accession>A0A5J4T7I4</accession>
<name>A0A5J4T7I4_9EUKA</name>
<keyword evidence="1" id="KW-1133">Transmembrane helix</keyword>